<evidence type="ECO:0000313" key="2">
    <source>
        <dbReference type="Proteomes" id="UP001176961"/>
    </source>
</evidence>
<dbReference type="GO" id="GO:0005198">
    <property type="term" value="F:structural molecule activity"/>
    <property type="evidence" value="ECO:0007669"/>
    <property type="project" value="InterPro"/>
</dbReference>
<dbReference type="EMBL" id="CATQJL010000003">
    <property type="protein sequence ID" value="CAJ0592171.1"/>
    <property type="molecule type" value="Genomic_DNA"/>
</dbReference>
<evidence type="ECO:0000313" key="1">
    <source>
        <dbReference type="EMBL" id="CAJ0592171.1"/>
    </source>
</evidence>
<protein>
    <submittedName>
        <fullName evidence="1">Uncharacterized protein</fullName>
    </submittedName>
</protein>
<accession>A0AA36DRR0</accession>
<dbReference type="Proteomes" id="UP001176961">
    <property type="component" value="Unassembled WGS sequence"/>
</dbReference>
<comment type="caution">
    <text evidence="1">The sequence shown here is derived from an EMBL/GenBank/DDBJ whole genome shotgun (WGS) entry which is preliminary data.</text>
</comment>
<dbReference type="AlphaFoldDB" id="A0AA36DRR0"/>
<reference evidence="1" key="1">
    <citation type="submission" date="2023-07" db="EMBL/GenBank/DDBJ databases">
        <authorList>
            <consortium name="CYATHOMIX"/>
        </authorList>
    </citation>
    <scope>NUCLEOTIDE SEQUENCE</scope>
    <source>
        <strain evidence="1">N/A</strain>
    </source>
</reference>
<name>A0AA36DRR0_CYLNA</name>
<dbReference type="Gene3D" id="2.60.169.10">
    <property type="entry name" value="Microviridae F protein"/>
    <property type="match status" value="1"/>
</dbReference>
<gene>
    <name evidence="1" type="ORF">CYNAS_LOCUS4154</name>
</gene>
<proteinExistence type="predicted"/>
<organism evidence="1 2">
    <name type="scientific">Cylicocyclus nassatus</name>
    <name type="common">Nematode worm</name>
    <dbReference type="NCBI Taxonomy" id="53992"/>
    <lineage>
        <taxon>Eukaryota</taxon>
        <taxon>Metazoa</taxon>
        <taxon>Ecdysozoa</taxon>
        <taxon>Nematoda</taxon>
        <taxon>Chromadorea</taxon>
        <taxon>Rhabditida</taxon>
        <taxon>Rhabditina</taxon>
        <taxon>Rhabditomorpha</taxon>
        <taxon>Strongyloidea</taxon>
        <taxon>Strongylidae</taxon>
        <taxon>Cylicocyclus</taxon>
    </lineage>
</organism>
<sequence length="366" mass="41178">MVCVIQTNVYKYLCFVVVSSSYTQISEVLSNSNATDVQGNSGLGDFAGKDNGYCRGMQRSFFKKNIFDFASPEFNNIGWQDVLNGELFCDGFNDKEEYSNLGYNTDYKSGYNLSAAPDTSRQRYQELQGKKATAGMSDRELNLYFAWKEQQEKWYEEGIGNDANLSSFNNPEAPAYNSEQGSMMNVINSVLQGTMQIASFANNLQSSEVDRELVRQKAISQGLENSKQMYLLGFGYDYNNGEVNKYSSHAIGLPENSRNGKAFFKMQDTIPYLADTPFAHLTSGQIANLQSSGETCSALSGLPADKQKEFEEKVWPYVQQQMLGTVEYNPKTIQANLSERIKKLGMPDWLLKSARLRLKDLYLCLT</sequence>
<dbReference type="InterPro" id="IPR037002">
    <property type="entry name" value="Microviridae_protein_F_sf"/>
</dbReference>
<keyword evidence="2" id="KW-1185">Reference proteome</keyword>